<proteinExistence type="predicted"/>
<evidence type="ECO:0000313" key="2">
    <source>
        <dbReference type="Proteomes" id="UP000604475"/>
    </source>
</evidence>
<sequence>MLHPLAPHDPRVTELDLSGYLDTVAVHCPFLAPARAAETLVWRCYLAAPPVDDQIVPALSGLVLEAAERVRTARASAGRLVCENIAVLGDAPPTLWVDLLAWPHWIIKALFASTGLMIGKFWPGEDSTDRFGRAIPSPPAAFFSVRPAMATRDPRLVADTTPGIAEQLAAAHDDGLPVFDQVPGLGGTPVTAAATLDAWPQLTAWATRQLRAARG</sequence>
<reference evidence="1" key="1">
    <citation type="submission" date="2020-12" db="EMBL/GenBank/DDBJ databases">
        <title>Genomic characterization of non-nitrogen-fixing Frankia strains.</title>
        <authorList>
            <person name="Carlos-Shanley C."/>
            <person name="Guerra T."/>
            <person name="Hahn D."/>
        </authorList>
    </citation>
    <scope>NUCLEOTIDE SEQUENCE</scope>
    <source>
        <strain evidence="1">CN6</strain>
    </source>
</reference>
<dbReference type="RefSeq" id="WP_203002936.1">
    <property type="nucleotide sequence ID" value="NZ_JADWYU010000102.1"/>
</dbReference>
<protein>
    <submittedName>
        <fullName evidence="1">Uncharacterized protein</fullName>
    </submittedName>
</protein>
<dbReference type="AlphaFoldDB" id="A0A937R907"/>
<keyword evidence="2" id="KW-1185">Reference proteome</keyword>
<organism evidence="1 2">
    <name type="scientific">Frankia nepalensis</name>
    <dbReference type="NCBI Taxonomy" id="1836974"/>
    <lineage>
        <taxon>Bacteria</taxon>
        <taxon>Bacillati</taxon>
        <taxon>Actinomycetota</taxon>
        <taxon>Actinomycetes</taxon>
        <taxon>Frankiales</taxon>
        <taxon>Frankiaceae</taxon>
        <taxon>Frankia</taxon>
    </lineage>
</organism>
<accession>A0A937R907</accession>
<dbReference type="Proteomes" id="UP000604475">
    <property type="component" value="Unassembled WGS sequence"/>
</dbReference>
<gene>
    <name evidence="1" type="ORF">I7412_02720</name>
</gene>
<evidence type="ECO:0000313" key="1">
    <source>
        <dbReference type="EMBL" id="MBL7626105.1"/>
    </source>
</evidence>
<dbReference type="EMBL" id="JAEACQ010000123">
    <property type="protein sequence ID" value="MBL7626105.1"/>
    <property type="molecule type" value="Genomic_DNA"/>
</dbReference>
<comment type="caution">
    <text evidence="1">The sequence shown here is derived from an EMBL/GenBank/DDBJ whole genome shotgun (WGS) entry which is preliminary data.</text>
</comment>
<name>A0A937R907_9ACTN</name>